<evidence type="ECO:0000313" key="1">
    <source>
        <dbReference type="EMBL" id="GIL40053.1"/>
    </source>
</evidence>
<dbReference type="EMBL" id="BOPV01000001">
    <property type="protein sequence ID" value="GIL40053.1"/>
    <property type="molecule type" value="Genomic_DNA"/>
</dbReference>
<dbReference type="Proteomes" id="UP000681075">
    <property type="component" value="Unassembled WGS sequence"/>
</dbReference>
<comment type="caution">
    <text evidence="1">The sequence shown here is derived from an EMBL/GenBank/DDBJ whole genome shotgun (WGS) entry which is preliminary data.</text>
</comment>
<organism evidence="1 2">
    <name type="scientific">Roseiterribacter gracilis</name>
    <dbReference type="NCBI Taxonomy" id="2812848"/>
    <lineage>
        <taxon>Bacteria</taxon>
        <taxon>Pseudomonadati</taxon>
        <taxon>Pseudomonadota</taxon>
        <taxon>Alphaproteobacteria</taxon>
        <taxon>Rhodospirillales</taxon>
        <taxon>Roseiterribacteraceae</taxon>
        <taxon>Roseiterribacter</taxon>
    </lineage>
</organism>
<accession>A0A8S8X984</accession>
<dbReference type="AlphaFoldDB" id="A0A8S8X984"/>
<protein>
    <submittedName>
        <fullName evidence="1">Uncharacterized protein</fullName>
    </submittedName>
</protein>
<gene>
    <name evidence="1" type="ORF">TMPK1_22900</name>
</gene>
<evidence type="ECO:0000313" key="2">
    <source>
        <dbReference type="Proteomes" id="UP000681075"/>
    </source>
</evidence>
<keyword evidence="2" id="KW-1185">Reference proteome</keyword>
<reference evidence="1" key="1">
    <citation type="submission" date="2021-02" db="EMBL/GenBank/DDBJ databases">
        <title>Genome sequence of Rhodospirillales sp. strain TMPK1 isolated from soil.</title>
        <authorList>
            <person name="Nakai R."/>
            <person name="Kusada H."/>
            <person name="Tamaki H."/>
        </authorList>
    </citation>
    <scope>NUCLEOTIDE SEQUENCE</scope>
    <source>
        <strain evidence="1">TMPK1</strain>
    </source>
</reference>
<name>A0A8S8X984_9PROT</name>
<proteinExistence type="predicted"/>
<dbReference type="RefSeq" id="WP_420243162.1">
    <property type="nucleotide sequence ID" value="NZ_BOPV01000001.1"/>
</dbReference>
<sequence length="91" mass="10283">MARTFRLGEVMIDIESCTPLYRGTATLLLTQDERFALVGRGAARELTAAEAREFLIAHGEHDLVEEFPDLFRKPAVAPTTRPQEPYLFPLH</sequence>